<dbReference type="Proteomes" id="UP001162834">
    <property type="component" value="Chromosome"/>
</dbReference>
<keyword evidence="4" id="KW-1185">Reference proteome</keyword>
<dbReference type="PANTHER" id="PTHR43563">
    <property type="entry name" value="AMINE OXIDASE"/>
    <property type="match status" value="1"/>
</dbReference>
<evidence type="ECO:0000313" key="3">
    <source>
        <dbReference type="EMBL" id="UGS34370.1"/>
    </source>
</evidence>
<dbReference type="PANTHER" id="PTHR43563:SF1">
    <property type="entry name" value="AMINE OXIDASE [FLAVIN-CONTAINING] B"/>
    <property type="match status" value="1"/>
</dbReference>
<feature type="domain" description="Amine oxidase" evidence="2">
    <location>
        <begin position="14"/>
        <end position="422"/>
    </location>
</feature>
<dbReference type="Gene3D" id="3.90.660.10">
    <property type="match status" value="1"/>
</dbReference>
<dbReference type="EC" id="1.4.3.24" evidence="3"/>
<dbReference type="Pfam" id="PF01593">
    <property type="entry name" value="Amino_oxidase"/>
    <property type="match status" value="1"/>
</dbReference>
<dbReference type="GO" id="GO:0016491">
    <property type="term" value="F:oxidoreductase activity"/>
    <property type="evidence" value="ECO:0007669"/>
    <property type="project" value="UniProtKB-KW"/>
</dbReference>
<dbReference type="InterPro" id="IPR050703">
    <property type="entry name" value="Flavin_MAO"/>
</dbReference>
<dbReference type="KEGG" id="sbae:DSM104329_00748"/>
<proteinExistence type="inferred from homology"/>
<evidence type="ECO:0000259" key="2">
    <source>
        <dbReference type="Pfam" id="PF01593"/>
    </source>
</evidence>
<accession>A0A9E6XTS2</accession>
<reference evidence="3" key="1">
    <citation type="journal article" date="2022" name="Int. J. Syst. Evol. Microbiol.">
        <title>Pseudomonas aegrilactucae sp. nov. and Pseudomonas morbosilactucae sp. nov., pathogens causing bacterial rot of lettuce in Japan.</title>
        <authorList>
            <person name="Sawada H."/>
            <person name="Fujikawa T."/>
            <person name="Satou M."/>
        </authorList>
    </citation>
    <scope>NUCLEOTIDE SEQUENCE</scope>
    <source>
        <strain evidence="3">0166_1</strain>
    </source>
</reference>
<sequence>MTRDIDVIIVGAGFAGLIAARELSSRGIEVLVVEGRDRLGGRTWVDDRLGTRLEMGGTWVHWLSPHVWSEITRYGASIVETGTGIAREMTWLVDGEPRSAPAEEAAPLLDEAMNRLWGESRTYFPYPYADPATYEVPEAVDARSIGDVIDEMHLDEDAYALAEGMMSAMFNAPIHSVGVTQGLRWTAAAGHDWATMFEVSSLYKLVDGTRGLVDAIAADVRGDIRLNVPVAAVERNGQGFAVETRSGERLTARSVILTVPRNAVSAIDIRPALDPGKRQLLDEGCAALGTKVWMKVRGDHTGWSAYADGSLGLSWCGYYGPADGDSMLVGFGPSTELLDVTDLEQVRAVMARWRPELEILECTGHDWVADEFSRQTYLVQRPGQHRGLRALQRPEDGLFLVGSDYASGLGGYISGAIESAYENVPRVMRHLGAERTR</sequence>
<dbReference type="Gene3D" id="1.10.405.10">
    <property type="entry name" value="Guanine Nucleotide Dissociation Inhibitor, domain 1"/>
    <property type="match status" value="1"/>
</dbReference>
<organism evidence="3 4">
    <name type="scientific">Capillimicrobium parvum</name>
    <dbReference type="NCBI Taxonomy" id="2884022"/>
    <lineage>
        <taxon>Bacteria</taxon>
        <taxon>Bacillati</taxon>
        <taxon>Actinomycetota</taxon>
        <taxon>Thermoleophilia</taxon>
        <taxon>Solirubrobacterales</taxon>
        <taxon>Capillimicrobiaceae</taxon>
        <taxon>Capillimicrobium</taxon>
    </lineage>
</organism>
<keyword evidence="3" id="KW-0560">Oxidoreductase</keyword>
<evidence type="ECO:0000256" key="1">
    <source>
        <dbReference type="ARBA" id="ARBA00005995"/>
    </source>
</evidence>
<dbReference type="Gene3D" id="3.50.50.60">
    <property type="entry name" value="FAD/NAD(P)-binding domain"/>
    <property type="match status" value="1"/>
</dbReference>
<evidence type="ECO:0000313" key="4">
    <source>
        <dbReference type="Proteomes" id="UP001162834"/>
    </source>
</evidence>
<dbReference type="InterPro" id="IPR002937">
    <property type="entry name" value="Amino_oxidase"/>
</dbReference>
<dbReference type="SUPFAM" id="SSF51905">
    <property type="entry name" value="FAD/NAD(P)-binding domain"/>
    <property type="match status" value="1"/>
</dbReference>
<dbReference type="RefSeq" id="WP_259314049.1">
    <property type="nucleotide sequence ID" value="NZ_CP087164.1"/>
</dbReference>
<dbReference type="AlphaFoldDB" id="A0A9E6XTS2"/>
<dbReference type="InterPro" id="IPR036188">
    <property type="entry name" value="FAD/NAD-bd_sf"/>
</dbReference>
<protein>
    <submittedName>
        <fullName evidence="3">Pseudooxynicotine oxidase</fullName>
        <ecNumber evidence="3">1.4.3.24</ecNumber>
    </submittedName>
</protein>
<name>A0A9E6XTS2_9ACTN</name>
<comment type="similarity">
    <text evidence="1">Belongs to the flavin monoamine oxidase family.</text>
</comment>
<gene>
    <name evidence="3" type="primary">pao_2</name>
    <name evidence="3" type="ORF">DSM104329_00748</name>
</gene>
<dbReference type="EMBL" id="CP087164">
    <property type="protein sequence ID" value="UGS34370.1"/>
    <property type="molecule type" value="Genomic_DNA"/>
</dbReference>